<dbReference type="RefSeq" id="WP_193941667.1">
    <property type="nucleotide sequence ID" value="NZ_JADEWB010000008.1"/>
</dbReference>
<sequence>MLLQELKEQIFKLPSSDRLALVSAIIESLQNQPTFDVNRSGAIQRMRGLLKTDQLAPTDL</sequence>
<keyword evidence="2" id="KW-1185">Reference proteome</keyword>
<name>A0ABR9V921_9CYAN</name>
<protein>
    <submittedName>
        <fullName evidence="1">Uncharacterized protein</fullName>
    </submittedName>
</protein>
<evidence type="ECO:0000313" key="2">
    <source>
        <dbReference type="Proteomes" id="UP000606776"/>
    </source>
</evidence>
<gene>
    <name evidence="1" type="ORF">IQ227_02745</name>
</gene>
<comment type="caution">
    <text evidence="1">The sequence shown here is derived from an EMBL/GenBank/DDBJ whole genome shotgun (WGS) entry which is preliminary data.</text>
</comment>
<evidence type="ECO:0000313" key="1">
    <source>
        <dbReference type="EMBL" id="MBE9234984.1"/>
    </source>
</evidence>
<reference evidence="1 2" key="1">
    <citation type="submission" date="2020-10" db="EMBL/GenBank/DDBJ databases">
        <authorList>
            <person name="Castelo-Branco R."/>
            <person name="Eusebio N."/>
            <person name="Adriana R."/>
            <person name="Vieira A."/>
            <person name="Brugerolle De Fraissinette N."/>
            <person name="Rezende De Castro R."/>
            <person name="Schneider M.P."/>
            <person name="Vasconcelos V."/>
            <person name="Leao P.N."/>
        </authorList>
    </citation>
    <scope>NUCLEOTIDE SEQUENCE [LARGE SCALE GENOMIC DNA]</scope>
    <source>
        <strain evidence="1 2">LEGE 00250</strain>
    </source>
</reference>
<dbReference type="EMBL" id="JADEWB010000008">
    <property type="protein sequence ID" value="MBE9234984.1"/>
    <property type="molecule type" value="Genomic_DNA"/>
</dbReference>
<dbReference type="Proteomes" id="UP000606776">
    <property type="component" value="Unassembled WGS sequence"/>
</dbReference>
<proteinExistence type="predicted"/>
<accession>A0ABR9V921</accession>
<organism evidence="1 2">
    <name type="scientific">Sphaerospermopsis aphanizomenoides LEGE 00250</name>
    <dbReference type="NCBI Taxonomy" id="2777972"/>
    <lineage>
        <taxon>Bacteria</taxon>
        <taxon>Bacillati</taxon>
        <taxon>Cyanobacteriota</taxon>
        <taxon>Cyanophyceae</taxon>
        <taxon>Nostocales</taxon>
        <taxon>Aphanizomenonaceae</taxon>
        <taxon>Sphaerospermopsis</taxon>
        <taxon>Sphaerospermopsis aphanizomenoides</taxon>
    </lineage>
</organism>